<keyword evidence="16" id="KW-1185">Reference proteome</keyword>
<comment type="subcellular location">
    <subcellularLocation>
        <location evidence="2">Cell membrane</location>
        <topology evidence="2">Multi-pass membrane protein</topology>
    </subcellularLocation>
</comment>
<dbReference type="Pfam" id="PF01292">
    <property type="entry name" value="Ni_hydr_CYTB"/>
    <property type="match status" value="1"/>
</dbReference>
<keyword evidence="11 13" id="KW-0472">Membrane</keyword>
<reference evidence="15 16" key="1">
    <citation type="submission" date="2020-08" db="EMBL/GenBank/DDBJ databases">
        <title>Genome sequence of Thermomonas brevis KACC 16975T.</title>
        <authorList>
            <person name="Hyun D.-W."/>
            <person name="Bae J.-W."/>
        </authorList>
    </citation>
    <scope>NUCLEOTIDE SEQUENCE [LARGE SCALE GENOMIC DNA]</scope>
    <source>
        <strain evidence="15 16">KACC 16975</strain>
    </source>
</reference>
<evidence type="ECO:0000256" key="10">
    <source>
        <dbReference type="ARBA" id="ARBA00023004"/>
    </source>
</evidence>
<dbReference type="GO" id="GO:0022904">
    <property type="term" value="P:respiratory electron transport chain"/>
    <property type="evidence" value="ECO:0007669"/>
    <property type="project" value="InterPro"/>
</dbReference>
<keyword evidence="9 13" id="KW-1133">Transmembrane helix</keyword>
<evidence type="ECO:0000256" key="12">
    <source>
        <dbReference type="ARBA" id="ARBA00037975"/>
    </source>
</evidence>
<dbReference type="AlphaFoldDB" id="A0A7G9QR06"/>
<evidence type="ECO:0000256" key="9">
    <source>
        <dbReference type="ARBA" id="ARBA00022989"/>
    </source>
</evidence>
<evidence type="ECO:0000256" key="13">
    <source>
        <dbReference type="SAM" id="Phobius"/>
    </source>
</evidence>
<keyword evidence="10" id="KW-0408">Iron</keyword>
<evidence type="ECO:0000256" key="8">
    <source>
        <dbReference type="ARBA" id="ARBA00022982"/>
    </source>
</evidence>
<comment type="cofactor">
    <cofactor evidence="1">
        <name>heme b</name>
        <dbReference type="ChEBI" id="CHEBI:60344"/>
    </cofactor>
</comment>
<evidence type="ECO:0000256" key="2">
    <source>
        <dbReference type="ARBA" id="ARBA00004651"/>
    </source>
</evidence>
<evidence type="ECO:0000256" key="4">
    <source>
        <dbReference type="ARBA" id="ARBA00022475"/>
    </source>
</evidence>
<dbReference type="InterPro" id="IPR011577">
    <property type="entry name" value="Cyt_b561_bac/Ni-Hgenase"/>
</dbReference>
<gene>
    <name evidence="15" type="ORF">H9L17_11315</name>
</gene>
<sequence length="177" mass="20264">MSGERHPACLRRLHWAVAAGVAVQLALGWGSEAIDGDAEMRLLHIHFQLGMVLLALMLLRLACRLMRRMPPADDGEPRWRRRAARIVHAGLYLLLFLLPTSGYVIWVWMEAPLDVLGVLRVPRLFVPPADDETWRAIAWYVHFACVWVLSALIVLHVAAALWHQWVRRDGLISRRML</sequence>
<evidence type="ECO:0000256" key="5">
    <source>
        <dbReference type="ARBA" id="ARBA00022617"/>
    </source>
</evidence>
<evidence type="ECO:0000313" key="16">
    <source>
        <dbReference type="Proteomes" id="UP000515977"/>
    </source>
</evidence>
<dbReference type="Proteomes" id="UP000515977">
    <property type="component" value="Chromosome"/>
</dbReference>
<evidence type="ECO:0000256" key="3">
    <source>
        <dbReference type="ARBA" id="ARBA00022448"/>
    </source>
</evidence>
<dbReference type="RefSeq" id="WP_187569548.1">
    <property type="nucleotide sequence ID" value="NZ_CP060711.1"/>
</dbReference>
<dbReference type="PANTHER" id="PTHR30529">
    <property type="entry name" value="CYTOCHROME B561"/>
    <property type="match status" value="1"/>
</dbReference>
<dbReference type="PANTHER" id="PTHR30529:SF1">
    <property type="entry name" value="CYTOCHROME B561 HOMOLOG 2"/>
    <property type="match status" value="1"/>
</dbReference>
<proteinExistence type="inferred from homology"/>
<keyword evidence="7" id="KW-0479">Metal-binding</keyword>
<keyword evidence="4" id="KW-1003">Cell membrane</keyword>
<evidence type="ECO:0000256" key="7">
    <source>
        <dbReference type="ARBA" id="ARBA00022723"/>
    </source>
</evidence>
<accession>A0A7G9QR06</accession>
<keyword evidence="5" id="KW-0349">Heme</keyword>
<dbReference type="KEGG" id="tbv:H9L17_11315"/>
<name>A0A7G9QR06_9GAMM</name>
<feature type="transmembrane region" description="Helical" evidence="13">
    <location>
        <begin position="42"/>
        <end position="62"/>
    </location>
</feature>
<dbReference type="SUPFAM" id="SSF81342">
    <property type="entry name" value="Transmembrane di-heme cytochromes"/>
    <property type="match status" value="1"/>
</dbReference>
<dbReference type="InterPro" id="IPR016174">
    <property type="entry name" value="Di-haem_cyt_TM"/>
</dbReference>
<keyword evidence="6 13" id="KW-0812">Transmembrane</keyword>
<feature type="transmembrane region" description="Helical" evidence="13">
    <location>
        <begin position="12"/>
        <end position="30"/>
    </location>
</feature>
<feature type="transmembrane region" description="Helical" evidence="13">
    <location>
        <begin position="83"/>
        <end position="109"/>
    </location>
</feature>
<dbReference type="GO" id="GO:0020037">
    <property type="term" value="F:heme binding"/>
    <property type="evidence" value="ECO:0007669"/>
    <property type="project" value="TreeGrafter"/>
</dbReference>
<dbReference type="InterPro" id="IPR052168">
    <property type="entry name" value="Cytochrome_b561_oxidase"/>
</dbReference>
<evidence type="ECO:0000256" key="6">
    <source>
        <dbReference type="ARBA" id="ARBA00022692"/>
    </source>
</evidence>
<comment type="similarity">
    <text evidence="12">Belongs to the cytochrome b561 family.</text>
</comment>
<feature type="domain" description="Cytochrome b561 bacterial/Ni-hydrogenase" evidence="14">
    <location>
        <begin position="5"/>
        <end position="174"/>
    </location>
</feature>
<protein>
    <submittedName>
        <fullName evidence="15">Cytochrome b/b6 domain-containing protein</fullName>
    </submittedName>
</protein>
<dbReference type="EMBL" id="CP060711">
    <property type="protein sequence ID" value="QNN45781.1"/>
    <property type="molecule type" value="Genomic_DNA"/>
</dbReference>
<organism evidence="15 16">
    <name type="scientific">Thermomonas brevis</name>
    <dbReference type="NCBI Taxonomy" id="215691"/>
    <lineage>
        <taxon>Bacteria</taxon>
        <taxon>Pseudomonadati</taxon>
        <taxon>Pseudomonadota</taxon>
        <taxon>Gammaproteobacteria</taxon>
        <taxon>Lysobacterales</taxon>
        <taxon>Lysobacteraceae</taxon>
        <taxon>Thermomonas</taxon>
    </lineage>
</organism>
<keyword evidence="8" id="KW-0249">Electron transport</keyword>
<evidence type="ECO:0000313" key="15">
    <source>
        <dbReference type="EMBL" id="QNN45781.1"/>
    </source>
</evidence>
<keyword evidence="3" id="KW-0813">Transport</keyword>
<dbReference type="GO" id="GO:0046872">
    <property type="term" value="F:metal ion binding"/>
    <property type="evidence" value="ECO:0007669"/>
    <property type="project" value="UniProtKB-KW"/>
</dbReference>
<evidence type="ECO:0000256" key="1">
    <source>
        <dbReference type="ARBA" id="ARBA00001970"/>
    </source>
</evidence>
<feature type="transmembrane region" description="Helical" evidence="13">
    <location>
        <begin position="137"/>
        <end position="162"/>
    </location>
</feature>
<evidence type="ECO:0000256" key="11">
    <source>
        <dbReference type="ARBA" id="ARBA00023136"/>
    </source>
</evidence>
<evidence type="ECO:0000259" key="14">
    <source>
        <dbReference type="Pfam" id="PF01292"/>
    </source>
</evidence>
<dbReference type="GO" id="GO:0009055">
    <property type="term" value="F:electron transfer activity"/>
    <property type="evidence" value="ECO:0007669"/>
    <property type="project" value="InterPro"/>
</dbReference>
<dbReference type="GO" id="GO:0005886">
    <property type="term" value="C:plasma membrane"/>
    <property type="evidence" value="ECO:0007669"/>
    <property type="project" value="UniProtKB-SubCell"/>
</dbReference>